<dbReference type="SMART" id="SM00358">
    <property type="entry name" value="DSRM"/>
    <property type="match status" value="1"/>
</dbReference>
<keyword evidence="7 15" id="KW-0507">mRNA processing</keyword>
<gene>
    <name evidence="15" type="primary">rnc</name>
    <name evidence="18" type="ORF">EIK76_16190</name>
</gene>
<keyword evidence="13 15" id="KW-0460">Magnesium</keyword>
<proteinExistence type="inferred from homology"/>
<evidence type="ECO:0000256" key="6">
    <source>
        <dbReference type="ARBA" id="ARBA00022552"/>
    </source>
</evidence>
<dbReference type="InterPro" id="IPR000999">
    <property type="entry name" value="RNase_III_dom"/>
</dbReference>
<keyword evidence="9 15" id="KW-0540">Nuclease</keyword>
<keyword evidence="5 15" id="KW-0963">Cytoplasm</keyword>
<comment type="subcellular location">
    <subcellularLocation>
        <location evidence="2 15">Cytoplasm</location>
    </subcellularLocation>
</comment>
<feature type="active site" evidence="15">
    <location>
        <position position="116"/>
    </location>
</feature>
<evidence type="ECO:0000256" key="4">
    <source>
        <dbReference type="ARBA" id="ARBA00011738"/>
    </source>
</evidence>
<comment type="subunit">
    <text evidence="4 15">Homodimer.</text>
</comment>
<dbReference type="GO" id="GO:0003725">
    <property type="term" value="F:double-stranded RNA binding"/>
    <property type="evidence" value="ECO:0007669"/>
    <property type="project" value="TreeGrafter"/>
</dbReference>
<feature type="binding site" evidence="15">
    <location>
        <position position="113"/>
    </location>
    <ligand>
        <name>Mg(2+)</name>
        <dbReference type="ChEBI" id="CHEBI:18420"/>
    </ligand>
</feature>
<dbReference type="FunFam" id="3.30.160.20:FF:000003">
    <property type="entry name" value="Ribonuclease 3"/>
    <property type="match status" value="1"/>
</dbReference>
<feature type="domain" description="RNase III" evidence="17">
    <location>
        <begin position="5"/>
        <end position="127"/>
    </location>
</feature>
<evidence type="ECO:0000313" key="18">
    <source>
        <dbReference type="EMBL" id="RRJ18759.1"/>
    </source>
</evidence>
<comment type="caution">
    <text evidence="18">The sequence shown here is derived from an EMBL/GenBank/DDBJ whole genome shotgun (WGS) entry which is preliminary data.</text>
</comment>
<evidence type="ECO:0000256" key="5">
    <source>
        <dbReference type="ARBA" id="ARBA00022490"/>
    </source>
</evidence>
<keyword evidence="14 15" id="KW-0694">RNA-binding</keyword>
<dbReference type="GO" id="GO:0008033">
    <property type="term" value="P:tRNA processing"/>
    <property type="evidence" value="ECO:0007669"/>
    <property type="project" value="UniProtKB-KW"/>
</dbReference>
<keyword evidence="6 15" id="KW-0698">rRNA processing</keyword>
<keyword evidence="10 15" id="KW-0479">Metal-binding</keyword>
<dbReference type="OrthoDB" id="9805026at2"/>
<evidence type="ECO:0000256" key="1">
    <source>
        <dbReference type="ARBA" id="ARBA00000109"/>
    </source>
</evidence>
<dbReference type="EC" id="3.1.26.3" evidence="15"/>
<keyword evidence="8 15" id="KW-0819">tRNA processing</keyword>
<evidence type="ECO:0000256" key="2">
    <source>
        <dbReference type="ARBA" id="ARBA00004496"/>
    </source>
</evidence>
<dbReference type="SMART" id="SM00535">
    <property type="entry name" value="RIBOc"/>
    <property type="match status" value="1"/>
</dbReference>
<feature type="domain" description="DRBM" evidence="16">
    <location>
        <begin position="153"/>
        <end position="222"/>
    </location>
</feature>
<organism evidence="18 19">
    <name type="scientific">Rheinheimera mesophila</name>
    <dbReference type="NCBI Taxonomy" id="1547515"/>
    <lineage>
        <taxon>Bacteria</taxon>
        <taxon>Pseudomonadati</taxon>
        <taxon>Pseudomonadota</taxon>
        <taxon>Gammaproteobacteria</taxon>
        <taxon>Chromatiales</taxon>
        <taxon>Chromatiaceae</taxon>
        <taxon>Rheinheimera</taxon>
    </lineage>
</organism>
<comment type="function">
    <text evidence="15">Digests double-stranded RNA. Involved in the processing of primary rRNA transcript to yield the immediate precursors to the large and small rRNAs (23S and 16S). Processes some mRNAs, and tRNAs when they are encoded in the rRNA operon. Processes pre-crRNA and tracrRNA of type II CRISPR loci if present in the organism.</text>
</comment>
<evidence type="ECO:0000256" key="13">
    <source>
        <dbReference type="ARBA" id="ARBA00022842"/>
    </source>
</evidence>
<evidence type="ECO:0000256" key="10">
    <source>
        <dbReference type="ARBA" id="ARBA00022723"/>
    </source>
</evidence>
<dbReference type="GO" id="GO:0006364">
    <property type="term" value="P:rRNA processing"/>
    <property type="evidence" value="ECO:0007669"/>
    <property type="project" value="UniProtKB-UniRule"/>
</dbReference>
<dbReference type="CDD" id="cd10845">
    <property type="entry name" value="DSRM_RNAse_III_family"/>
    <property type="match status" value="1"/>
</dbReference>
<evidence type="ECO:0000256" key="11">
    <source>
        <dbReference type="ARBA" id="ARBA00022759"/>
    </source>
</evidence>
<dbReference type="SUPFAM" id="SSF69065">
    <property type="entry name" value="RNase III domain-like"/>
    <property type="match status" value="1"/>
</dbReference>
<evidence type="ECO:0000256" key="15">
    <source>
        <dbReference type="HAMAP-Rule" id="MF_00104"/>
    </source>
</evidence>
<dbReference type="PANTHER" id="PTHR11207:SF0">
    <property type="entry name" value="RIBONUCLEASE 3"/>
    <property type="match status" value="1"/>
</dbReference>
<dbReference type="PANTHER" id="PTHR11207">
    <property type="entry name" value="RIBONUCLEASE III"/>
    <property type="match status" value="1"/>
</dbReference>
<comment type="cofactor">
    <cofactor evidence="15">
        <name>Mg(2+)</name>
        <dbReference type="ChEBI" id="CHEBI:18420"/>
    </cofactor>
</comment>
<keyword evidence="15" id="KW-0699">rRNA-binding</keyword>
<evidence type="ECO:0000259" key="17">
    <source>
        <dbReference type="PROSITE" id="PS50142"/>
    </source>
</evidence>
<dbReference type="RefSeq" id="WP_046518943.1">
    <property type="nucleotide sequence ID" value="NZ_LAVS01000006.1"/>
</dbReference>
<accession>A0A3P3QE96</accession>
<dbReference type="GO" id="GO:0019843">
    <property type="term" value="F:rRNA binding"/>
    <property type="evidence" value="ECO:0007669"/>
    <property type="project" value="UniProtKB-KW"/>
</dbReference>
<dbReference type="Gene3D" id="1.10.1520.10">
    <property type="entry name" value="Ribonuclease III domain"/>
    <property type="match status" value="1"/>
</dbReference>
<dbReference type="NCBIfam" id="TIGR02191">
    <property type="entry name" value="RNaseIII"/>
    <property type="match status" value="1"/>
</dbReference>
<dbReference type="PROSITE" id="PS00517">
    <property type="entry name" value="RNASE_3_1"/>
    <property type="match status" value="1"/>
</dbReference>
<dbReference type="FunFam" id="1.10.1520.10:FF:000001">
    <property type="entry name" value="Ribonuclease 3"/>
    <property type="match status" value="1"/>
</dbReference>
<evidence type="ECO:0000256" key="12">
    <source>
        <dbReference type="ARBA" id="ARBA00022801"/>
    </source>
</evidence>
<evidence type="ECO:0000256" key="7">
    <source>
        <dbReference type="ARBA" id="ARBA00022664"/>
    </source>
</evidence>
<protein>
    <recommendedName>
        <fullName evidence="15">Ribonuclease 3</fullName>
        <ecNumber evidence="15">3.1.26.3</ecNumber>
    </recommendedName>
    <alternativeName>
        <fullName evidence="15">Ribonuclease III</fullName>
        <shortName evidence="15">RNase III</shortName>
    </alternativeName>
</protein>
<dbReference type="HAMAP" id="MF_00104">
    <property type="entry name" value="RNase_III"/>
    <property type="match status" value="1"/>
</dbReference>
<sequence length="224" mass="25091">MQKPVSGLMKKLGYQFQQVALLEQALTHRSCKGEHNERLEFLGDALLSMVIAEALYKHFPKAREGDLTRMRSSLVKGITLAEIAKELELAQYLRLGPGEMKSGGLRRESIQADAVEAILGAIFLDSGIDACKERILSWFGSRLTDIQPGVQKDSKTQLQEYLQGRRLPLPLYEVIDTQGDDHDQVFTVRCTVQGRAPVIASGNSRRKAEQDSARMLLEQIKNDH</sequence>
<dbReference type="GO" id="GO:0005737">
    <property type="term" value="C:cytoplasm"/>
    <property type="evidence" value="ECO:0007669"/>
    <property type="project" value="UniProtKB-SubCell"/>
</dbReference>
<feature type="active site" evidence="15">
    <location>
        <position position="44"/>
    </location>
</feature>
<keyword evidence="12 15" id="KW-0378">Hydrolase</keyword>
<dbReference type="Gene3D" id="3.30.160.20">
    <property type="match status" value="1"/>
</dbReference>
<dbReference type="CDD" id="cd00593">
    <property type="entry name" value="RIBOc"/>
    <property type="match status" value="1"/>
</dbReference>
<evidence type="ECO:0000256" key="3">
    <source>
        <dbReference type="ARBA" id="ARBA00010183"/>
    </source>
</evidence>
<dbReference type="EMBL" id="RRCF01000006">
    <property type="protein sequence ID" value="RRJ18759.1"/>
    <property type="molecule type" value="Genomic_DNA"/>
</dbReference>
<dbReference type="InterPro" id="IPR014720">
    <property type="entry name" value="dsRBD_dom"/>
</dbReference>
<dbReference type="InterPro" id="IPR011907">
    <property type="entry name" value="RNase_III"/>
</dbReference>
<reference evidence="18 19" key="1">
    <citation type="submission" date="2018-11" db="EMBL/GenBank/DDBJ databases">
        <title>Draft genome analysis of Rheinheimera mesophila isolated from an industrial waste site.</title>
        <authorList>
            <person name="Yu Q."/>
            <person name="Qi Y."/>
            <person name="Zhang H."/>
            <person name="Lu Y."/>
            <person name="Pu J."/>
        </authorList>
    </citation>
    <scope>NUCLEOTIDE SEQUENCE [LARGE SCALE GENOMIC DNA]</scope>
    <source>
        <strain evidence="18 19">IITR13</strain>
    </source>
</reference>
<dbReference type="InterPro" id="IPR036389">
    <property type="entry name" value="RNase_III_sf"/>
</dbReference>
<dbReference type="PROSITE" id="PS50142">
    <property type="entry name" value="RNASE_3_2"/>
    <property type="match status" value="1"/>
</dbReference>
<dbReference type="GO" id="GO:0010468">
    <property type="term" value="P:regulation of gene expression"/>
    <property type="evidence" value="ECO:0007669"/>
    <property type="project" value="TreeGrafter"/>
</dbReference>
<evidence type="ECO:0000256" key="8">
    <source>
        <dbReference type="ARBA" id="ARBA00022694"/>
    </source>
</evidence>
<name>A0A3P3QE96_9GAMM</name>
<comment type="similarity">
    <text evidence="3">Belongs to the ribonuclease III family.</text>
</comment>
<evidence type="ECO:0000256" key="14">
    <source>
        <dbReference type="ARBA" id="ARBA00022884"/>
    </source>
</evidence>
<dbReference type="GO" id="GO:0042802">
    <property type="term" value="F:identical protein binding"/>
    <property type="evidence" value="ECO:0007669"/>
    <property type="project" value="UniProtKB-ARBA"/>
</dbReference>
<evidence type="ECO:0000256" key="9">
    <source>
        <dbReference type="ARBA" id="ARBA00022722"/>
    </source>
</evidence>
<dbReference type="AlphaFoldDB" id="A0A3P3QE96"/>
<feature type="binding site" evidence="15">
    <location>
        <position position="40"/>
    </location>
    <ligand>
        <name>Mg(2+)</name>
        <dbReference type="ChEBI" id="CHEBI:18420"/>
    </ligand>
</feature>
<dbReference type="Pfam" id="PF14622">
    <property type="entry name" value="Ribonucleas_3_3"/>
    <property type="match status" value="1"/>
</dbReference>
<evidence type="ECO:0000313" key="19">
    <source>
        <dbReference type="Proteomes" id="UP000276260"/>
    </source>
</evidence>
<dbReference type="GO" id="GO:0006397">
    <property type="term" value="P:mRNA processing"/>
    <property type="evidence" value="ECO:0007669"/>
    <property type="project" value="UniProtKB-UniRule"/>
</dbReference>
<comment type="catalytic activity">
    <reaction evidence="1 15">
        <text>Endonucleolytic cleavage to 5'-phosphomonoester.</text>
        <dbReference type="EC" id="3.1.26.3"/>
    </reaction>
</comment>
<dbReference type="PROSITE" id="PS50137">
    <property type="entry name" value="DS_RBD"/>
    <property type="match status" value="1"/>
</dbReference>
<dbReference type="Proteomes" id="UP000276260">
    <property type="component" value="Unassembled WGS sequence"/>
</dbReference>
<dbReference type="GO" id="GO:0004525">
    <property type="term" value="F:ribonuclease III activity"/>
    <property type="evidence" value="ECO:0007669"/>
    <property type="project" value="UniProtKB-UniRule"/>
</dbReference>
<dbReference type="SUPFAM" id="SSF54768">
    <property type="entry name" value="dsRNA-binding domain-like"/>
    <property type="match status" value="1"/>
</dbReference>
<evidence type="ECO:0000259" key="16">
    <source>
        <dbReference type="PROSITE" id="PS50137"/>
    </source>
</evidence>
<dbReference type="GO" id="GO:0046872">
    <property type="term" value="F:metal ion binding"/>
    <property type="evidence" value="ECO:0007669"/>
    <property type="project" value="UniProtKB-KW"/>
</dbReference>
<dbReference type="Pfam" id="PF00035">
    <property type="entry name" value="dsrm"/>
    <property type="match status" value="1"/>
</dbReference>
<keyword evidence="11 15" id="KW-0255">Endonuclease</keyword>
<keyword evidence="19" id="KW-1185">Reference proteome</keyword>
<feature type="binding site" evidence="15">
    <location>
        <position position="116"/>
    </location>
    <ligand>
        <name>Mg(2+)</name>
        <dbReference type="ChEBI" id="CHEBI:18420"/>
    </ligand>
</feature>